<dbReference type="AlphaFoldDB" id="A0A0C3E5G5"/>
<dbReference type="HOGENOM" id="CLU_2655915_0_0_1"/>
<accession>A0A0C3E5G5</accession>
<gene>
    <name evidence="1" type="ORF">SCLCIDRAFT_764330</name>
</gene>
<protein>
    <submittedName>
        <fullName evidence="1">Uncharacterized protein</fullName>
    </submittedName>
</protein>
<keyword evidence="2" id="KW-1185">Reference proteome</keyword>
<evidence type="ECO:0000313" key="1">
    <source>
        <dbReference type="EMBL" id="KIM63281.1"/>
    </source>
</evidence>
<dbReference type="Proteomes" id="UP000053989">
    <property type="component" value="Unassembled WGS sequence"/>
</dbReference>
<dbReference type="EMBL" id="KN822036">
    <property type="protein sequence ID" value="KIM63281.1"/>
    <property type="molecule type" value="Genomic_DNA"/>
</dbReference>
<name>A0A0C3E5G5_9AGAM</name>
<sequence length="76" mass="8436">MPPSPVYPLSARSSPSLPAMTGTLKSLTSTRHSLTANSTKEKIYIWTFLQATRQTVNTIARSPNFSLRYTDPNKAH</sequence>
<reference evidence="1 2" key="1">
    <citation type="submission" date="2014-04" db="EMBL/GenBank/DDBJ databases">
        <authorList>
            <consortium name="DOE Joint Genome Institute"/>
            <person name="Kuo A."/>
            <person name="Kohler A."/>
            <person name="Nagy L.G."/>
            <person name="Floudas D."/>
            <person name="Copeland A."/>
            <person name="Barry K.W."/>
            <person name="Cichocki N."/>
            <person name="Veneault-Fourrey C."/>
            <person name="LaButti K."/>
            <person name="Lindquist E.A."/>
            <person name="Lipzen A."/>
            <person name="Lundell T."/>
            <person name="Morin E."/>
            <person name="Murat C."/>
            <person name="Sun H."/>
            <person name="Tunlid A."/>
            <person name="Henrissat B."/>
            <person name="Grigoriev I.V."/>
            <person name="Hibbett D.S."/>
            <person name="Martin F."/>
            <person name="Nordberg H.P."/>
            <person name="Cantor M.N."/>
            <person name="Hua S.X."/>
        </authorList>
    </citation>
    <scope>NUCLEOTIDE SEQUENCE [LARGE SCALE GENOMIC DNA]</scope>
    <source>
        <strain evidence="1 2">Foug A</strain>
    </source>
</reference>
<organism evidence="1 2">
    <name type="scientific">Scleroderma citrinum Foug A</name>
    <dbReference type="NCBI Taxonomy" id="1036808"/>
    <lineage>
        <taxon>Eukaryota</taxon>
        <taxon>Fungi</taxon>
        <taxon>Dikarya</taxon>
        <taxon>Basidiomycota</taxon>
        <taxon>Agaricomycotina</taxon>
        <taxon>Agaricomycetes</taxon>
        <taxon>Agaricomycetidae</taxon>
        <taxon>Boletales</taxon>
        <taxon>Sclerodermatineae</taxon>
        <taxon>Sclerodermataceae</taxon>
        <taxon>Scleroderma</taxon>
    </lineage>
</organism>
<dbReference type="InParanoid" id="A0A0C3E5G5"/>
<reference evidence="2" key="2">
    <citation type="submission" date="2015-01" db="EMBL/GenBank/DDBJ databases">
        <title>Evolutionary Origins and Diversification of the Mycorrhizal Mutualists.</title>
        <authorList>
            <consortium name="DOE Joint Genome Institute"/>
            <consortium name="Mycorrhizal Genomics Consortium"/>
            <person name="Kohler A."/>
            <person name="Kuo A."/>
            <person name="Nagy L.G."/>
            <person name="Floudas D."/>
            <person name="Copeland A."/>
            <person name="Barry K.W."/>
            <person name="Cichocki N."/>
            <person name="Veneault-Fourrey C."/>
            <person name="LaButti K."/>
            <person name="Lindquist E.A."/>
            <person name="Lipzen A."/>
            <person name="Lundell T."/>
            <person name="Morin E."/>
            <person name="Murat C."/>
            <person name="Riley R."/>
            <person name="Ohm R."/>
            <person name="Sun H."/>
            <person name="Tunlid A."/>
            <person name="Henrissat B."/>
            <person name="Grigoriev I.V."/>
            <person name="Hibbett D.S."/>
            <person name="Martin F."/>
        </authorList>
    </citation>
    <scope>NUCLEOTIDE SEQUENCE [LARGE SCALE GENOMIC DNA]</scope>
    <source>
        <strain evidence="2">Foug A</strain>
    </source>
</reference>
<evidence type="ECO:0000313" key="2">
    <source>
        <dbReference type="Proteomes" id="UP000053989"/>
    </source>
</evidence>
<proteinExistence type="predicted"/>